<sequence>GEYFAEAENLAPHGYLTVANVGWHKMHIGEFAEAKDYFDRVSPLDDPDTPDKDERENGLVAHRTEQIAQDLARHIRESYLPYINEQLENNE</sequence>
<organism evidence="1">
    <name type="scientific">marine metagenome</name>
    <dbReference type="NCBI Taxonomy" id="408172"/>
    <lineage>
        <taxon>unclassified sequences</taxon>
        <taxon>metagenomes</taxon>
        <taxon>ecological metagenomes</taxon>
    </lineage>
</organism>
<feature type="non-terminal residue" evidence="1">
    <location>
        <position position="1"/>
    </location>
</feature>
<evidence type="ECO:0000313" key="1">
    <source>
        <dbReference type="EMBL" id="SVE50059.1"/>
    </source>
</evidence>
<dbReference type="EMBL" id="UINC01221643">
    <property type="protein sequence ID" value="SVE50059.1"/>
    <property type="molecule type" value="Genomic_DNA"/>
</dbReference>
<accession>A0A383E0D9</accession>
<gene>
    <name evidence="1" type="ORF">METZ01_LOCUS502913</name>
</gene>
<dbReference type="AlphaFoldDB" id="A0A383E0D9"/>
<proteinExistence type="predicted"/>
<protein>
    <submittedName>
        <fullName evidence="1">Uncharacterized protein</fullName>
    </submittedName>
</protein>
<name>A0A383E0D9_9ZZZZ</name>
<reference evidence="1" key="1">
    <citation type="submission" date="2018-05" db="EMBL/GenBank/DDBJ databases">
        <authorList>
            <person name="Lanie J.A."/>
            <person name="Ng W.-L."/>
            <person name="Kazmierczak K.M."/>
            <person name="Andrzejewski T.M."/>
            <person name="Davidsen T.M."/>
            <person name="Wayne K.J."/>
            <person name="Tettelin H."/>
            <person name="Glass J.I."/>
            <person name="Rusch D."/>
            <person name="Podicherti R."/>
            <person name="Tsui H.-C.T."/>
            <person name="Winkler M.E."/>
        </authorList>
    </citation>
    <scope>NUCLEOTIDE SEQUENCE</scope>
</reference>